<dbReference type="InterPro" id="IPR002018">
    <property type="entry name" value="CarbesteraseB"/>
</dbReference>
<dbReference type="EC" id="3.1.1.-" evidence="6"/>
<dbReference type="InterPro" id="IPR019826">
    <property type="entry name" value="Carboxylesterase_B_AS"/>
</dbReference>
<dbReference type="GeneID" id="109397051"/>
<evidence type="ECO:0000256" key="2">
    <source>
        <dbReference type="ARBA" id="ARBA00022487"/>
    </source>
</evidence>
<evidence type="ECO:0000256" key="3">
    <source>
        <dbReference type="ARBA" id="ARBA00022801"/>
    </source>
</evidence>
<keyword evidence="4" id="KW-1015">Disulfide bond</keyword>
<evidence type="ECO:0000313" key="8">
    <source>
        <dbReference type="EnsemblMetazoa" id="AALFPA23_003114.P3303"/>
    </source>
</evidence>
<reference evidence="8" key="2">
    <citation type="submission" date="2025-05" db="UniProtKB">
        <authorList>
            <consortium name="EnsemblMetazoa"/>
        </authorList>
    </citation>
    <scope>IDENTIFICATION</scope>
    <source>
        <strain evidence="8">Foshan</strain>
    </source>
</reference>
<evidence type="ECO:0000256" key="4">
    <source>
        <dbReference type="ARBA" id="ARBA00023157"/>
    </source>
</evidence>
<evidence type="ECO:0000256" key="5">
    <source>
        <dbReference type="ARBA" id="ARBA00023180"/>
    </source>
</evidence>
<evidence type="ECO:0000313" key="9">
    <source>
        <dbReference type="Proteomes" id="UP000069940"/>
    </source>
</evidence>
<reference evidence="9" key="1">
    <citation type="journal article" date="2015" name="Proc. Natl. Acad. Sci. U.S.A.">
        <title>Genome sequence of the Asian Tiger mosquito, Aedes albopictus, reveals insights into its biology, genetics, and evolution.</title>
        <authorList>
            <person name="Chen X.G."/>
            <person name="Jiang X."/>
            <person name="Gu J."/>
            <person name="Xu M."/>
            <person name="Wu Y."/>
            <person name="Deng Y."/>
            <person name="Zhang C."/>
            <person name="Bonizzoni M."/>
            <person name="Dermauw W."/>
            <person name="Vontas J."/>
            <person name="Armbruster P."/>
            <person name="Huang X."/>
            <person name="Yang Y."/>
            <person name="Zhang H."/>
            <person name="He W."/>
            <person name="Peng H."/>
            <person name="Liu Y."/>
            <person name="Wu K."/>
            <person name="Chen J."/>
            <person name="Lirakis M."/>
            <person name="Topalis P."/>
            <person name="Van Leeuwen T."/>
            <person name="Hall A.B."/>
            <person name="Jiang X."/>
            <person name="Thorpe C."/>
            <person name="Mueller R.L."/>
            <person name="Sun C."/>
            <person name="Waterhouse R.M."/>
            <person name="Yan G."/>
            <person name="Tu Z.J."/>
            <person name="Fang X."/>
            <person name="James A.A."/>
        </authorList>
    </citation>
    <scope>NUCLEOTIDE SEQUENCE [LARGE SCALE GENOMIC DNA]</scope>
    <source>
        <strain evidence="9">Foshan</strain>
    </source>
</reference>
<name>A0ABM1XUY9_AEDAL</name>
<dbReference type="PANTHER" id="PTHR43142">
    <property type="entry name" value="CARBOXYLIC ESTER HYDROLASE"/>
    <property type="match status" value="1"/>
</dbReference>
<dbReference type="PROSITE" id="PS00122">
    <property type="entry name" value="CARBOXYLESTERASE_B_1"/>
    <property type="match status" value="1"/>
</dbReference>
<dbReference type="PANTHER" id="PTHR43142:SF1">
    <property type="entry name" value="CARBOXYLIC ESTER HYDROLASE"/>
    <property type="match status" value="1"/>
</dbReference>
<accession>A0ABM1XUY9</accession>
<sequence>MWLKIILNVVVLFGAALGNEQNSSPVTVNIEGLGRVSGSVNHTSWTKQPVFKFQGIHYGVAAVGSLRFQPTVKVGPWDGVKNATEPGVRCPQITDDYVNVDNEDCLTLSVFTKNFNAARPLMVYIHGGWFYTGGADEFQPEYLLESDVVLVTIQYRLGPLGFLSTLTEDIPGNVGMLDVITALEWVQQNIGSFGGNKSMVTIFGQSAGSSSVSTMLHSPLVSNREVPLFHRAILQSGSLLVPRHVADDPVEGAKDIAKRLGCNESRIETCFRKAPTKDLLEAFLEHRAEAIRSRGFSSVAAANLVIGGPTGLFPCHPKYYMRNARKGIQVMGGTVSEDGVYLLEEVNRFQPDLPKSLNSTEQVLDYIRNLYVKFGQTRLDGVLEAYAMNIHFRAQDFVELRWEDLVTSFIDICASHGVKGPLVTEMDFISRANPGNVYLYSFDYSGSQEQETSRPLFPYKGGVFHTDELNYLFPMRRQMTADDVAMAKTMVELWTSFATDGVPRAQNVPSWNPMGNFSGFPLEGTGYLLRTYGPYLKIDSTAGQAYNFREEFLATTRKYRSSPTMLFNGFQ</sequence>
<keyword evidence="6" id="KW-0732">Signal</keyword>
<dbReference type="Proteomes" id="UP000069940">
    <property type="component" value="Unassembled WGS sequence"/>
</dbReference>
<organism evidence="8 9">
    <name type="scientific">Aedes albopictus</name>
    <name type="common">Asian tiger mosquito</name>
    <name type="synonym">Stegomyia albopicta</name>
    <dbReference type="NCBI Taxonomy" id="7160"/>
    <lineage>
        <taxon>Eukaryota</taxon>
        <taxon>Metazoa</taxon>
        <taxon>Ecdysozoa</taxon>
        <taxon>Arthropoda</taxon>
        <taxon>Hexapoda</taxon>
        <taxon>Insecta</taxon>
        <taxon>Pterygota</taxon>
        <taxon>Neoptera</taxon>
        <taxon>Endopterygota</taxon>
        <taxon>Diptera</taxon>
        <taxon>Nematocera</taxon>
        <taxon>Culicoidea</taxon>
        <taxon>Culicidae</taxon>
        <taxon>Culicinae</taxon>
        <taxon>Aedini</taxon>
        <taxon>Aedes</taxon>
        <taxon>Stegomyia</taxon>
    </lineage>
</organism>
<dbReference type="RefSeq" id="XP_019524918.3">
    <property type="nucleotide sequence ID" value="XM_019669373.3"/>
</dbReference>
<evidence type="ECO:0000256" key="1">
    <source>
        <dbReference type="ARBA" id="ARBA00005964"/>
    </source>
</evidence>
<dbReference type="InterPro" id="IPR029058">
    <property type="entry name" value="AB_hydrolase_fold"/>
</dbReference>
<dbReference type="Pfam" id="PF00135">
    <property type="entry name" value="COesterase"/>
    <property type="match status" value="1"/>
</dbReference>
<keyword evidence="9" id="KW-1185">Reference proteome</keyword>
<feature type="domain" description="Carboxylesterase type B" evidence="7">
    <location>
        <begin position="27"/>
        <end position="515"/>
    </location>
</feature>
<feature type="signal peptide" evidence="6">
    <location>
        <begin position="1"/>
        <end position="18"/>
    </location>
</feature>
<evidence type="ECO:0000259" key="7">
    <source>
        <dbReference type="Pfam" id="PF00135"/>
    </source>
</evidence>
<keyword evidence="2" id="KW-0719">Serine esterase</keyword>
<feature type="chain" id="PRO_5044963724" description="Carboxylic ester hydrolase" evidence="6">
    <location>
        <begin position="19"/>
        <end position="571"/>
    </location>
</feature>
<proteinExistence type="inferred from homology"/>
<dbReference type="Gene3D" id="3.40.50.1820">
    <property type="entry name" value="alpha/beta hydrolase"/>
    <property type="match status" value="1"/>
</dbReference>
<protein>
    <recommendedName>
        <fullName evidence="6">Carboxylic ester hydrolase</fullName>
        <ecNumber evidence="6">3.1.1.-</ecNumber>
    </recommendedName>
</protein>
<keyword evidence="5" id="KW-0325">Glycoprotein</keyword>
<keyword evidence="3 6" id="KW-0378">Hydrolase</keyword>
<dbReference type="SUPFAM" id="SSF53474">
    <property type="entry name" value="alpha/beta-Hydrolases"/>
    <property type="match status" value="1"/>
</dbReference>
<comment type="similarity">
    <text evidence="1 6">Belongs to the type-B carboxylesterase/lipase family.</text>
</comment>
<dbReference type="EnsemblMetazoa" id="AALFPA23_003114.R3303">
    <property type="protein sequence ID" value="AALFPA23_003114.P3303"/>
    <property type="gene ID" value="AALFPA23_003114"/>
</dbReference>
<evidence type="ECO:0000256" key="6">
    <source>
        <dbReference type="RuleBase" id="RU361235"/>
    </source>
</evidence>